<evidence type="ECO:0000313" key="4">
    <source>
        <dbReference type="Proteomes" id="UP001054902"/>
    </source>
</evidence>
<dbReference type="CDD" id="cd00038">
    <property type="entry name" value="CAP_ED"/>
    <property type="match status" value="1"/>
</dbReference>
<comment type="caution">
    <text evidence="3">The sequence shown here is derived from an EMBL/GenBank/DDBJ whole genome shotgun (WGS) entry which is preliminary data.</text>
</comment>
<dbReference type="GO" id="GO:0005254">
    <property type="term" value="F:chloride channel activity"/>
    <property type="evidence" value="ECO:0007669"/>
    <property type="project" value="InterPro"/>
</dbReference>
<dbReference type="GO" id="GO:0005952">
    <property type="term" value="C:cAMP-dependent protein kinase complex"/>
    <property type="evidence" value="ECO:0007669"/>
    <property type="project" value="InterPro"/>
</dbReference>
<dbReference type="PANTHER" id="PTHR11635">
    <property type="entry name" value="CAMP-DEPENDENT PROTEIN KINASE REGULATORY CHAIN"/>
    <property type="match status" value="1"/>
</dbReference>
<feature type="transmembrane region" description="Helical" evidence="1">
    <location>
        <begin position="12"/>
        <end position="29"/>
    </location>
</feature>
<dbReference type="Proteomes" id="UP001054902">
    <property type="component" value="Unassembled WGS sequence"/>
</dbReference>
<dbReference type="InterPro" id="IPR018490">
    <property type="entry name" value="cNMP-bd_dom_sf"/>
</dbReference>
<accession>A0AAD3GZE5</accession>
<dbReference type="InterPro" id="IPR000595">
    <property type="entry name" value="cNMP-bd_dom"/>
</dbReference>
<keyword evidence="1" id="KW-1133">Transmembrane helix</keyword>
<dbReference type="PANTHER" id="PTHR11635:SF152">
    <property type="entry name" value="CAMP-DEPENDENT PROTEIN KINASE TYPE I REGULATORY SUBUNIT-RELATED"/>
    <property type="match status" value="1"/>
</dbReference>
<name>A0AAD3GZE5_9STRA</name>
<dbReference type="GO" id="GO:0004862">
    <property type="term" value="F:cAMP-dependent protein kinase inhibitor activity"/>
    <property type="evidence" value="ECO:0007669"/>
    <property type="project" value="TreeGrafter"/>
</dbReference>
<reference evidence="3 4" key="1">
    <citation type="journal article" date="2021" name="Sci. Rep.">
        <title>The genome of the diatom Chaetoceros tenuissimus carries an ancient integrated fragment of an extant virus.</title>
        <authorList>
            <person name="Hongo Y."/>
            <person name="Kimura K."/>
            <person name="Takaki Y."/>
            <person name="Yoshida Y."/>
            <person name="Baba S."/>
            <person name="Kobayashi G."/>
            <person name="Nagasaki K."/>
            <person name="Hano T."/>
            <person name="Tomaru Y."/>
        </authorList>
    </citation>
    <scope>NUCLEOTIDE SEQUENCE [LARGE SCALE GENOMIC DNA]</scope>
    <source>
        <strain evidence="3 4">NIES-3715</strain>
    </source>
</reference>
<dbReference type="GO" id="GO:0034236">
    <property type="term" value="F:protein kinase A catalytic subunit binding"/>
    <property type="evidence" value="ECO:0007669"/>
    <property type="project" value="TreeGrafter"/>
</dbReference>
<gene>
    <name evidence="3" type="ORF">CTEN210_01164</name>
</gene>
<dbReference type="InterPro" id="IPR021134">
    <property type="entry name" value="Bestrophin-like"/>
</dbReference>
<dbReference type="PROSITE" id="PS50042">
    <property type="entry name" value="CNMP_BINDING_3"/>
    <property type="match status" value="1"/>
</dbReference>
<protein>
    <recommendedName>
        <fullName evidence="2">Cyclic nucleotide-binding domain-containing protein</fullName>
    </recommendedName>
</protein>
<proteinExistence type="predicted"/>
<dbReference type="Gene3D" id="2.60.120.10">
    <property type="entry name" value="Jelly Rolls"/>
    <property type="match status" value="1"/>
</dbReference>
<keyword evidence="1" id="KW-0472">Membrane</keyword>
<evidence type="ECO:0000259" key="2">
    <source>
        <dbReference type="PROSITE" id="PS50042"/>
    </source>
</evidence>
<dbReference type="Pfam" id="PF01062">
    <property type="entry name" value="Bestrophin"/>
    <property type="match status" value="1"/>
</dbReference>
<feature type="domain" description="Cyclic nucleotide-binding" evidence="2">
    <location>
        <begin position="83"/>
        <end position="189"/>
    </location>
</feature>
<dbReference type="InterPro" id="IPR014710">
    <property type="entry name" value="RmlC-like_jellyroll"/>
</dbReference>
<dbReference type="GO" id="GO:0030552">
    <property type="term" value="F:cAMP binding"/>
    <property type="evidence" value="ECO:0007669"/>
    <property type="project" value="TreeGrafter"/>
</dbReference>
<keyword evidence="4" id="KW-1185">Reference proteome</keyword>
<dbReference type="SMART" id="SM00100">
    <property type="entry name" value="cNMP"/>
    <property type="match status" value="1"/>
</dbReference>
<dbReference type="GO" id="GO:0005829">
    <property type="term" value="C:cytosol"/>
    <property type="evidence" value="ECO:0007669"/>
    <property type="project" value="TreeGrafter"/>
</dbReference>
<dbReference type="InterPro" id="IPR050503">
    <property type="entry name" value="cAMP-dep_PK_reg_su-like"/>
</dbReference>
<organism evidence="3 4">
    <name type="scientific">Chaetoceros tenuissimus</name>
    <dbReference type="NCBI Taxonomy" id="426638"/>
    <lineage>
        <taxon>Eukaryota</taxon>
        <taxon>Sar</taxon>
        <taxon>Stramenopiles</taxon>
        <taxon>Ochrophyta</taxon>
        <taxon>Bacillariophyta</taxon>
        <taxon>Coscinodiscophyceae</taxon>
        <taxon>Chaetocerotophycidae</taxon>
        <taxon>Chaetocerotales</taxon>
        <taxon>Chaetocerotaceae</taxon>
        <taxon>Chaetoceros</taxon>
    </lineage>
</organism>
<evidence type="ECO:0000313" key="3">
    <source>
        <dbReference type="EMBL" id="GFH44690.1"/>
    </source>
</evidence>
<dbReference type="SUPFAM" id="SSF51206">
    <property type="entry name" value="cAMP-binding domain-like"/>
    <property type="match status" value="1"/>
</dbReference>
<keyword evidence="1" id="KW-0812">Transmembrane</keyword>
<dbReference type="EMBL" id="BLLK01000020">
    <property type="protein sequence ID" value="GFH44690.1"/>
    <property type="molecule type" value="Genomic_DNA"/>
</dbReference>
<dbReference type="AlphaFoldDB" id="A0AAD3GZE5"/>
<dbReference type="Pfam" id="PF00027">
    <property type="entry name" value="cNMP_binding"/>
    <property type="match status" value="1"/>
</dbReference>
<evidence type="ECO:0000256" key="1">
    <source>
        <dbReference type="SAM" id="Phobius"/>
    </source>
</evidence>
<sequence length="565" mass="63990">MWITSLEDTILVLSFCWIFSTFTCVTAFLQTTTIISKPTTTSNHFITHNINSIGSPISDILLSATRTKEELDFIIESFNENDLFRNLQSKSYKEIINALELKEADQNEIIVRQGDLPNDDNYVYLIAEGECSVIVDGEMVPEPYGTMKAGLVFGDLAVLYNEERAATIQCKTEKVKYFRIDGDVFKRIVNTPKETLEGMKEIDNLINQVSGTLSLYDGDIIPPYKPERVWLWQQYSNTILKISWETTAVNMALSALFVLYARDACGIHESIWVNDFATPDGSLPFIERLTVINQIWDIGKPLTTFVLTFFVNQAFGFWNKVYDIAREVQQKISNYNLIIATNVKRDKNGFTLESEEFLDDIGQYSRLFHILVWASKSNRFSALATPDGLRRMESRGLMTAKQLEILLEVEQQEFTNEQLCNAPLQWIMVRSTKAMEDGILASDTATKGVLLKDLGFLRNANAAVSSKLSARFPLAYVQFVQVLVDSFIFSAPVALYADLGIYSIPAVGVLTLFYSGLNNLAKIFLDPLNNEEFCDNSIFMDLGVLIRETNEITTQWKKSSTNMPF</sequence>